<organism evidence="3 4">
    <name type="scientific">Caryophanon tenue</name>
    <dbReference type="NCBI Taxonomy" id="33978"/>
    <lineage>
        <taxon>Bacteria</taxon>
        <taxon>Bacillati</taxon>
        <taxon>Bacillota</taxon>
        <taxon>Bacilli</taxon>
        <taxon>Bacillales</taxon>
        <taxon>Caryophanaceae</taxon>
        <taxon>Caryophanon</taxon>
    </lineage>
</organism>
<evidence type="ECO:0008006" key="5">
    <source>
        <dbReference type="Google" id="ProtNLM"/>
    </source>
</evidence>
<evidence type="ECO:0000259" key="2">
    <source>
        <dbReference type="Pfam" id="PF14504"/>
    </source>
</evidence>
<keyword evidence="4" id="KW-1185">Reference proteome</keyword>
<dbReference type="PANTHER" id="PTHR31157:SF26">
    <property type="entry name" value="SCP-LIKE EXTRACELLULAR PROTEIN"/>
    <property type="match status" value="1"/>
</dbReference>
<evidence type="ECO:0000259" key="1">
    <source>
        <dbReference type="Pfam" id="PF00188"/>
    </source>
</evidence>
<dbReference type="InterPro" id="IPR035940">
    <property type="entry name" value="CAP_sf"/>
</dbReference>
<feature type="domain" description="SCP" evidence="1">
    <location>
        <begin position="234"/>
        <end position="335"/>
    </location>
</feature>
<dbReference type="InterPro" id="IPR029410">
    <property type="entry name" value="CAP_assoc"/>
</dbReference>
<dbReference type="Proteomes" id="UP000093199">
    <property type="component" value="Unassembled WGS sequence"/>
</dbReference>
<protein>
    <recommendedName>
        <fullName evidence="5">SCP domain-containing protein</fullName>
    </recommendedName>
</protein>
<dbReference type="Pfam" id="PF00188">
    <property type="entry name" value="CAP"/>
    <property type="match status" value="1"/>
</dbReference>
<dbReference type="STRING" id="33978.A6M13_09680"/>
<dbReference type="InterPro" id="IPR014044">
    <property type="entry name" value="CAP_dom"/>
</dbReference>
<dbReference type="CDD" id="cd05379">
    <property type="entry name" value="CAP_bacterial"/>
    <property type="match status" value="1"/>
</dbReference>
<dbReference type="Pfam" id="PF14504">
    <property type="entry name" value="CAP_assoc_N"/>
    <property type="match status" value="1"/>
</dbReference>
<name>A0A1C0YK60_9BACL</name>
<dbReference type="RefSeq" id="WP_066543196.1">
    <property type="nucleotide sequence ID" value="NZ_MASJ01000003.1"/>
</dbReference>
<feature type="domain" description="CAP-associated" evidence="2">
    <location>
        <begin position="64"/>
        <end position="202"/>
    </location>
</feature>
<comment type="caution">
    <text evidence="3">The sequence shown here is derived from an EMBL/GenBank/DDBJ whole genome shotgun (WGS) entry which is preliminary data.</text>
</comment>
<evidence type="ECO:0000313" key="3">
    <source>
        <dbReference type="EMBL" id="OCS87566.1"/>
    </source>
</evidence>
<dbReference type="EMBL" id="MASJ01000003">
    <property type="protein sequence ID" value="OCS87566.1"/>
    <property type="molecule type" value="Genomic_DNA"/>
</dbReference>
<evidence type="ECO:0000313" key="4">
    <source>
        <dbReference type="Proteomes" id="UP000093199"/>
    </source>
</evidence>
<sequence length="351" mass="39744">MRTIYKLIIAIFVVGFITYYTTSSVKENKALEGPQVTEPLPQQQLEEQVNALERPSEGVSTFVGQSSDAFLAKYGEPQRKDLSKYDDEWWIYNTSYDAFMMVGITAQTVTQVYVGGEHINMHPFYVQQPIDELYRSMIIQSEVNVPIGDNLYSFTLSEEDLHTRLLIAYEGMYAQVYLHEDTSTVQAVRFIDAKTLVAQQPYEMMFMGELVTIQPPTSFQQQEIHAGQTEQLIDLVNVARTSQDLLPLIMDDALQIVAQQHSEEMAQEGYLSNESPTKGDIKEQLKTADIAYETAGSNVAISYVDAIEAMHGWINSASHYELMMDDAFTHVGAGVFLDNYTQIFIEQQSIE</sequence>
<reference evidence="3 4" key="1">
    <citation type="submission" date="2016-07" db="EMBL/GenBank/DDBJ databases">
        <title>Caryophanon tenue genome sequencing.</title>
        <authorList>
            <person name="Verma A."/>
            <person name="Pal Y."/>
            <person name="Krishnamurthi S."/>
        </authorList>
    </citation>
    <scope>NUCLEOTIDE SEQUENCE [LARGE SCALE GENOMIC DNA]</scope>
    <source>
        <strain evidence="3 4">DSM 14152</strain>
    </source>
</reference>
<dbReference type="SUPFAM" id="SSF55797">
    <property type="entry name" value="PR-1-like"/>
    <property type="match status" value="1"/>
</dbReference>
<dbReference type="Gene3D" id="3.40.33.10">
    <property type="entry name" value="CAP"/>
    <property type="match status" value="1"/>
</dbReference>
<dbReference type="AlphaFoldDB" id="A0A1C0YK60"/>
<accession>A0A1C0YK60</accession>
<proteinExistence type="predicted"/>
<gene>
    <name evidence="3" type="ORF">A6M13_09680</name>
</gene>
<dbReference type="PANTHER" id="PTHR31157">
    <property type="entry name" value="SCP DOMAIN-CONTAINING PROTEIN"/>
    <property type="match status" value="1"/>
</dbReference>
<dbReference type="OrthoDB" id="9783944at2"/>